<dbReference type="InterPro" id="IPR000885">
    <property type="entry name" value="Fib_collagen_C"/>
</dbReference>
<organism evidence="9 10">
    <name type="scientific">Porites lobata</name>
    <dbReference type="NCBI Taxonomy" id="104759"/>
    <lineage>
        <taxon>Eukaryota</taxon>
        <taxon>Metazoa</taxon>
        <taxon>Cnidaria</taxon>
        <taxon>Anthozoa</taxon>
        <taxon>Hexacorallia</taxon>
        <taxon>Scleractinia</taxon>
        <taxon>Fungiina</taxon>
        <taxon>Poritidae</taxon>
        <taxon>Porites</taxon>
    </lineage>
</organism>
<evidence type="ECO:0000256" key="2">
    <source>
        <dbReference type="ARBA" id="ARBA00022525"/>
    </source>
</evidence>
<protein>
    <recommendedName>
        <fullName evidence="8">Fibrinogen C-terminal domain-containing protein</fullName>
    </recommendedName>
</protein>
<keyword evidence="7" id="KW-1015">Disulfide bond</keyword>
<keyword evidence="5" id="KW-0106">Calcium</keyword>
<dbReference type="PANTHER" id="PTHR16146:SF46">
    <property type="entry name" value="INTELECTIN-1A-RELATED"/>
    <property type="match status" value="1"/>
</dbReference>
<dbReference type="InterPro" id="IPR002181">
    <property type="entry name" value="Fibrinogen_a/b/g_C_dom"/>
</dbReference>
<reference evidence="9 10" key="1">
    <citation type="submission" date="2022-05" db="EMBL/GenBank/DDBJ databases">
        <authorList>
            <consortium name="Genoscope - CEA"/>
            <person name="William W."/>
        </authorList>
    </citation>
    <scope>NUCLEOTIDE SEQUENCE [LARGE SCALE GENOMIC DNA]</scope>
</reference>
<evidence type="ECO:0000259" key="8">
    <source>
        <dbReference type="PROSITE" id="PS51406"/>
    </source>
</evidence>
<keyword evidence="3" id="KW-0479">Metal-binding</keyword>
<keyword evidence="6" id="KW-0176">Collagen</keyword>
<dbReference type="EMBL" id="CALNXK010000031">
    <property type="protein sequence ID" value="CAH3117758.1"/>
    <property type="molecule type" value="Genomic_DNA"/>
</dbReference>
<evidence type="ECO:0000256" key="4">
    <source>
        <dbReference type="ARBA" id="ARBA00022734"/>
    </source>
</evidence>
<dbReference type="PROSITE" id="PS51406">
    <property type="entry name" value="FIBRINOGEN_C_2"/>
    <property type="match status" value="1"/>
</dbReference>
<evidence type="ECO:0000313" key="9">
    <source>
        <dbReference type="EMBL" id="CAH3117758.1"/>
    </source>
</evidence>
<dbReference type="PANTHER" id="PTHR16146">
    <property type="entry name" value="INTELECTIN"/>
    <property type="match status" value="1"/>
</dbReference>
<keyword evidence="4" id="KW-0430">Lectin</keyword>
<feature type="domain" description="Fibrinogen C-terminal" evidence="8">
    <location>
        <begin position="9"/>
        <end position="62"/>
    </location>
</feature>
<evidence type="ECO:0000256" key="5">
    <source>
        <dbReference type="ARBA" id="ARBA00022837"/>
    </source>
</evidence>
<keyword evidence="2" id="KW-0964">Secreted</keyword>
<gene>
    <name evidence="9" type="ORF">PLOB_00026068</name>
</gene>
<dbReference type="InterPro" id="IPR014716">
    <property type="entry name" value="Fibrinogen_a/b/g_C_1"/>
</dbReference>
<evidence type="ECO:0000313" key="10">
    <source>
        <dbReference type="Proteomes" id="UP001159405"/>
    </source>
</evidence>
<keyword evidence="10" id="KW-1185">Reference proteome</keyword>
<evidence type="ECO:0000256" key="3">
    <source>
        <dbReference type="ARBA" id="ARBA00022723"/>
    </source>
</evidence>
<dbReference type="Pfam" id="PF01410">
    <property type="entry name" value="COLFI"/>
    <property type="match status" value="1"/>
</dbReference>
<dbReference type="Proteomes" id="UP001159405">
    <property type="component" value="Unassembled WGS sequence"/>
</dbReference>
<evidence type="ECO:0000256" key="7">
    <source>
        <dbReference type="ARBA" id="ARBA00023157"/>
    </source>
</evidence>
<dbReference type="NCBIfam" id="NF040941">
    <property type="entry name" value="GGGWT_bact"/>
    <property type="match status" value="1"/>
</dbReference>
<accession>A0ABN8NPZ8</accession>
<sequence>NLLKAPLGVFPYLPGLSCKDIKDSHTDIISGQYWVDPSNTRDPFPVFCDMETDGGGWTLIAQTLVRNSTSFPAMIRENDFKMIQNYSSGLVRVDTTAILHLKQLINFTQIRYFCRKKATGRTFHIMTKSDPHGERAVQYLTENPSVQPSACGSFVAFPDDNSYLAPNCSKWGNDGSDRECNKWGYYQNKGVFRIYNDPIIWEGKHYINLKPSVLACDDSTDNPYPLSQGDKWQLFVR</sequence>
<comment type="subcellular location">
    <subcellularLocation>
        <location evidence="1">Secreted</location>
    </subcellularLocation>
</comment>
<proteinExistence type="predicted"/>
<dbReference type="Gene3D" id="3.90.215.10">
    <property type="entry name" value="Gamma Fibrinogen, chain A, domain 1"/>
    <property type="match status" value="1"/>
</dbReference>
<dbReference type="InterPro" id="IPR036056">
    <property type="entry name" value="Fibrinogen-like_C"/>
</dbReference>
<dbReference type="SUPFAM" id="SSF56496">
    <property type="entry name" value="Fibrinogen C-terminal domain-like"/>
    <property type="match status" value="1"/>
</dbReference>
<feature type="non-terminal residue" evidence="9">
    <location>
        <position position="1"/>
    </location>
</feature>
<name>A0ABN8NPZ8_9CNID</name>
<comment type="caution">
    <text evidence="9">The sequence shown here is derived from an EMBL/GenBank/DDBJ whole genome shotgun (WGS) entry which is preliminary data.</text>
</comment>
<evidence type="ECO:0000256" key="6">
    <source>
        <dbReference type="ARBA" id="ARBA00023119"/>
    </source>
</evidence>
<evidence type="ECO:0000256" key="1">
    <source>
        <dbReference type="ARBA" id="ARBA00004613"/>
    </source>
</evidence>